<dbReference type="Proteomes" id="UP000031977">
    <property type="component" value="Unassembled WGS sequence"/>
</dbReference>
<dbReference type="GO" id="GO:0003700">
    <property type="term" value="F:DNA-binding transcription factor activity"/>
    <property type="evidence" value="ECO:0007669"/>
    <property type="project" value="InterPro"/>
</dbReference>
<dbReference type="AlphaFoldDB" id="A0A0C3E9E0"/>
<comment type="caution">
    <text evidence="5">The sequence shown here is derived from an EMBL/GenBank/DDBJ whole genome shotgun (WGS) entry which is preliminary data.</text>
</comment>
<dbReference type="InterPro" id="IPR011711">
    <property type="entry name" value="GntR_C"/>
</dbReference>
<dbReference type="InterPro" id="IPR036388">
    <property type="entry name" value="WH-like_DNA-bd_sf"/>
</dbReference>
<gene>
    <name evidence="5" type="ORF">SU60_10940</name>
</gene>
<keyword evidence="6" id="KW-1185">Reference proteome</keyword>
<accession>A0A0C3E9E0</accession>
<evidence type="ECO:0000313" key="5">
    <source>
        <dbReference type="EMBL" id="KIN11008.1"/>
    </source>
</evidence>
<dbReference type="InterPro" id="IPR008920">
    <property type="entry name" value="TF_FadR/GntR_C"/>
</dbReference>
<proteinExistence type="predicted"/>
<keyword evidence="1" id="KW-0805">Transcription regulation</keyword>
<dbReference type="InterPro" id="IPR000524">
    <property type="entry name" value="Tscrpt_reg_HTH_GntR"/>
</dbReference>
<dbReference type="InterPro" id="IPR036390">
    <property type="entry name" value="WH_DNA-bd_sf"/>
</dbReference>
<keyword evidence="3" id="KW-0804">Transcription</keyword>
<reference evidence="5 6" key="1">
    <citation type="submission" date="2015-01" db="EMBL/GenBank/DDBJ databases">
        <title>Draft genome of Vibrio mytili type strain CAIM 528.</title>
        <authorList>
            <person name="Gonzalez-Castillo A."/>
            <person name="Gomez-Gil B."/>
            <person name="Enciso-Ibarra J."/>
        </authorList>
    </citation>
    <scope>NUCLEOTIDE SEQUENCE [LARGE SCALE GENOMIC DNA]</scope>
    <source>
        <strain evidence="5 6">CAIM 528</strain>
    </source>
</reference>
<protein>
    <submittedName>
        <fullName evidence="5">GntR family transcriptional regulator</fullName>
    </submittedName>
</protein>
<name>A0A0C3E9E0_9VIBR</name>
<dbReference type="PRINTS" id="PR00035">
    <property type="entry name" value="HTHGNTR"/>
</dbReference>
<dbReference type="Gene3D" id="1.20.120.530">
    <property type="entry name" value="GntR ligand-binding domain-like"/>
    <property type="match status" value="1"/>
</dbReference>
<dbReference type="CDD" id="cd07377">
    <property type="entry name" value="WHTH_GntR"/>
    <property type="match status" value="1"/>
</dbReference>
<evidence type="ECO:0000256" key="2">
    <source>
        <dbReference type="ARBA" id="ARBA00023125"/>
    </source>
</evidence>
<keyword evidence="2" id="KW-0238">DNA-binding</keyword>
<dbReference type="SMART" id="SM00895">
    <property type="entry name" value="FCD"/>
    <property type="match status" value="1"/>
</dbReference>
<dbReference type="Pfam" id="PF07729">
    <property type="entry name" value="FCD"/>
    <property type="match status" value="1"/>
</dbReference>
<dbReference type="Gene3D" id="1.10.10.10">
    <property type="entry name" value="Winged helix-like DNA-binding domain superfamily/Winged helix DNA-binding domain"/>
    <property type="match status" value="1"/>
</dbReference>
<evidence type="ECO:0000256" key="3">
    <source>
        <dbReference type="ARBA" id="ARBA00023163"/>
    </source>
</evidence>
<dbReference type="Pfam" id="PF00392">
    <property type="entry name" value="GntR"/>
    <property type="match status" value="1"/>
</dbReference>
<dbReference type="EMBL" id="JXOK01000037">
    <property type="protein sequence ID" value="KIN11008.1"/>
    <property type="molecule type" value="Genomic_DNA"/>
</dbReference>
<dbReference type="SMART" id="SM00345">
    <property type="entry name" value="HTH_GNTR"/>
    <property type="match status" value="1"/>
</dbReference>
<dbReference type="STRING" id="50718.SU60_10940"/>
<evidence type="ECO:0000313" key="6">
    <source>
        <dbReference type="Proteomes" id="UP000031977"/>
    </source>
</evidence>
<feature type="domain" description="HTH gntR-type" evidence="4">
    <location>
        <begin position="1"/>
        <end position="62"/>
    </location>
</feature>
<organism evidence="5 6">
    <name type="scientific">Vibrio mytili</name>
    <dbReference type="NCBI Taxonomy" id="50718"/>
    <lineage>
        <taxon>Bacteria</taxon>
        <taxon>Pseudomonadati</taxon>
        <taxon>Pseudomonadota</taxon>
        <taxon>Gammaproteobacteria</taxon>
        <taxon>Vibrionales</taxon>
        <taxon>Vibrionaceae</taxon>
        <taxon>Vibrio</taxon>
    </lineage>
</organism>
<sequence length="202" mass="23036">MASLLRDEMISGKLYVGQTLGEIDIAERLQASRNTVREALRQLLCEGLVDYKRNKGATVKILARKDVSDIFTVRKTLELQASQSDHPIEEHLLLAMEDALNKVEIAVEQDNWTEVATNSLRFHQSIVGILASNRINTFFASIIAQLRLLFACAPDEKYFQQPWVEKDREIFTHLKNGNRQAATACLSKYLEDSEQRLLNLFN</sequence>
<dbReference type="PANTHER" id="PTHR43537">
    <property type="entry name" value="TRANSCRIPTIONAL REGULATOR, GNTR FAMILY"/>
    <property type="match status" value="1"/>
</dbReference>
<dbReference type="SUPFAM" id="SSF48008">
    <property type="entry name" value="GntR ligand-binding domain-like"/>
    <property type="match status" value="1"/>
</dbReference>
<dbReference type="GO" id="GO:0003677">
    <property type="term" value="F:DNA binding"/>
    <property type="evidence" value="ECO:0007669"/>
    <property type="project" value="UniProtKB-KW"/>
</dbReference>
<dbReference type="PROSITE" id="PS50949">
    <property type="entry name" value="HTH_GNTR"/>
    <property type="match status" value="1"/>
</dbReference>
<evidence type="ECO:0000259" key="4">
    <source>
        <dbReference type="PROSITE" id="PS50949"/>
    </source>
</evidence>
<evidence type="ECO:0000256" key="1">
    <source>
        <dbReference type="ARBA" id="ARBA00023015"/>
    </source>
</evidence>
<dbReference type="PANTHER" id="PTHR43537:SF5">
    <property type="entry name" value="UXU OPERON TRANSCRIPTIONAL REGULATOR"/>
    <property type="match status" value="1"/>
</dbReference>
<dbReference type="SUPFAM" id="SSF46785">
    <property type="entry name" value="Winged helix' DNA-binding domain"/>
    <property type="match status" value="1"/>
</dbReference>